<proteinExistence type="predicted"/>
<organism evidence="2 3">
    <name type="scientific">Mycobacterium phage MOOREtheMARYer</name>
    <dbReference type="NCBI Taxonomy" id="1647309"/>
    <lineage>
        <taxon>Viruses</taxon>
        <taxon>Duplodnaviria</taxon>
        <taxon>Heunggongvirae</taxon>
        <taxon>Uroviricota</taxon>
        <taxon>Caudoviricetes</taxon>
        <taxon>Gclasvirinae</taxon>
        <taxon>Pinnievirus</taxon>
        <taxon>Pinnievirus moorethemaryer</taxon>
    </lineage>
</organism>
<dbReference type="KEGG" id="vg:26625176"/>
<dbReference type="OrthoDB" id="3592at10239"/>
<evidence type="ECO:0000256" key="1">
    <source>
        <dbReference type="SAM" id="MobiDB-lite"/>
    </source>
</evidence>
<dbReference type="Pfam" id="PF05133">
    <property type="entry name" value="SPP1_portal"/>
    <property type="match status" value="1"/>
</dbReference>
<keyword evidence="3" id="KW-1185">Reference proteome</keyword>
<gene>
    <name evidence="2" type="primary">3</name>
    <name evidence="2" type="ORF">SEA_MOORETHEMARYER_3</name>
</gene>
<dbReference type="InterPro" id="IPR021145">
    <property type="entry name" value="Portal_protein_SPP1_Gp6-like"/>
</dbReference>
<evidence type="ECO:0000313" key="3">
    <source>
        <dbReference type="Proteomes" id="UP000202037"/>
    </source>
</evidence>
<feature type="region of interest" description="Disordered" evidence="1">
    <location>
        <begin position="478"/>
        <end position="516"/>
    </location>
</feature>
<accession>A0A0F6YQV3</accession>
<sequence>MTTGNGDQSTTAEVFKFVIPDLNDDYVDTLNRLYQQLVDRTPRNLLRAQLYDGKFALRQIGEIIPPTYLRTATVLGWSAKAVDTLARRCNLEEFTWADGDLSKEGGDELIDENLLLTKINSAMVSSAIHGPAFLINTEGIPEDNEAPALIHVKSAMQATGDYSTRRNAMDNLLSIIDRDDQGNPTSIAFYEDGLTILSERDDRGKWSSDVQTHGYGIPVEILPYRPREDRPMGASRISRPVISLQQRALKAVIRMDAHADVYSFPQMILLGAKGSAFRNKDGTLKPAWQIALARVFALEDDKDEPDFPRARADVKRFEAASPEPHLKMLEQNAMLFSGETSIPVEALGFSNRANPTSADAYIAAREDLIAECEGAIDDWRPAIQRSYIRGLAMKNGKGSVPKAYQTIRGRFRSPIHLSKAAEADAGAKILGAGPEWLKETSVGLELLGLTPDQAKRALAEKRRLGTVNVVDALTKLPPAGDVPAGDQPDVIDGEADQRALPAGGRRLAAVDGNRGA</sequence>
<feature type="compositionally biased region" description="Low complexity" evidence="1">
    <location>
        <begin position="498"/>
        <end position="509"/>
    </location>
</feature>
<name>A0A0F6YQV3_9CAUD</name>
<dbReference type="Proteomes" id="UP000202037">
    <property type="component" value="Segment"/>
</dbReference>
<dbReference type="RefSeq" id="YP_009198040.1">
    <property type="nucleotide sequence ID" value="NC_028791.1"/>
</dbReference>
<protein>
    <submittedName>
        <fullName evidence="2">Portal protein</fullName>
    </submittedName>
</protein>
<reference evidence="2 3" key="1">
    <citation type="journal article" date="2015" name="Genome Announc.">
        <title>Genome Sequences of Cluster G Mycobacteriophages Cambiare, FlagStaff, and MOOREtheMARYer.</title>
        <authorList>
            <person name="Pope W.H."/>
            <person name="Augustine D.A."/>
            <person name="Carroll D.C."/>
            <person name="Duncan J.C."/>
            <person name="Harwi K.M."/>
            <person name="Howry R."/>
            <person name="Jagessar B."/>
            <person name="Lum B.A."/>
            <person name="Meinert J.W."/>
            <person name="Migliozzi J.S."/>
            <person name="Milliken K.A."/>
            <person name="Mitchell C.J."/>
            <person name="Nalatwad A.S."/>
            <person name="Orlandini K.C."/>
            <person name="Rhein M.J."/>
            <person name="Saravanan V."/>
            <person name="Seese B.A."/>
            <person name="Schiebel J.G."/>
            <person name="Thomas K.B."/>
            <person name="Adkins N.L."/>
            <person name="Cohen K.L."/>
            <person name="Iyengar V.B."/>
            <person name="Kim H."/>
            <person name="Kramer Z.J."/>
            <person name="Montgomery M.T."/>
            <person name="Schafer C.E."/>
            <person name="Wilkes K.E."/>
            <person name="Grubb S.R."/>
            <person name="Warner M.H."/>
            <person name="Bowman C.A."/>
            <person name="Russell D.A."/>
            <person name="Hatfull G.F."/>
        </authorList>
    </citation>
    <scope>NUCLEOTIDE SEQUENCE [LARGE SCALE GENOMIC DNA]</scope>
</reference>
<dbReference type="EMBL" id="KR080202">
    <property type="protein sequence ID" value="AKF14864.1"/>
    <property type="molecule type" value="Genomic_DNA"/>
</dbReference>
<evidence type="ECO:0000313" key="2">
    <source>
        <dbReference type="EMBL" id="AKF14864.1"/>
    </source>
</evidence>
<dbReference type="GeneID" id="26625176"/>